<keyword evidence="2" id="KW-0805">Transcription regulation</keyword>
<dbReference type="SUPFAM" id="SSF53850">
    <property type="entry name" value="Periplasmic binding protein-like II"/>
    <property type="match status" value="1"/>
</dbReference>
<dbReference type="eggNOG" id="COG0583">
    <property type="taxonomic scope" value="Bacteria"/>
</dbReference>
<reference evidence="6 7" key="1">
    <citation type="journal article" date="2013" name="PLoS ONE">
        <title>Poles Apart: Arctic and Antarctic Octadecabacter strains Share High Genome Plasticity and a New Type of Xanthorhodopsin.</title>
        <authorList>
            <person name="Vollmers J."/>
            <person name="Voget S."/>
            <person name="Dietrich S."/>
            <person name="Gollnow K."/>
            <person name="Smits M."/>
            <person name="Meyer K."/>
            <person name="Brinkhoff T."/>
            <person name="Simon M."/>
            <person name="Daniel R."/>
        </authorList>
    </citation>
    <scope>NUCLEOTIDE SEQUENCE [LARGE SCALE GENOMIC DNA]</scope>
    <source>
        <strain evidence="6 7">307</strain>
    </source>
</reference>
<dbReference type="InterPro" id="IPR005119">
    <property type="entry name" value="LysR_subst-bd"/>
</dbReference>
<dbReference type="SUPFAM" id="SSF46785">
    <property type="entry name" value="Winged helix' DNA-binding domain"/>
    <property type="match status" value="1"/>
</dbReference>
<dbReference type="AlphaFoldDB" id="M9R276"/>
<dbReference type="RefSeq" id="WP_015497927.1">
    <property type="nucleotide sequence ID" value="NC_020911.1"/>
</dbReference>
<keyword evidence="4" id="KW-0804">Transcription</keyword>
<evidence type="ECO:0000256" key="3">
    <source>
        <dbReference type="ARBA" id="ARBA00023125"/>
    </source>
</evidence>
<dbReference type="GO" id="GO:0043565">
    <property type="term" value="F:sequence-specific DNA binding"/>
    <property type="evidence" value="ECO:0007669"/>
    <property type="project" value="TreeGrafter"/>
</dbReference>
<keyword evidence="7" id="KW-1185">Reference proteome</keyword>
<keyword evidence="3" id="KW-0238">DNA-binding</keyword>
<name>M9R276_9RHOB</name>
<evidence type="ECO:0000256" key="2">
    <source>
        <dbReference type="ARBA" id="ARBA00023015"/>
    </source>
</evidence>
<feature type="domain" description="HTH lysR-type" evidence="5">
    <location>
        <begin position="4"/>
        <end position="61"/>
    </location>
</feature>
<dbReference type="GO" id="GO:0003700">
    <property type="term" value="F:DNA-binding transcription factor activity"/>
    <property type="evidence" value="ECO:0007669"/>
    <property type="project" value="InterPro"/>
</dbReference>
<organism evidence="6 7">
    <name type="scientific">Octadecabacter antarcticus 307</name>
    <dbReference type="NCBI Taxonomy" id="391626"/>
    <lineage>
        <taxon>Bacteria</taxon>
        <taxon>Pseudomonadati</taxon>
        <taxon>Pseudomonadota</taxon>
        <taxon>Alphaproteobacteria</taxon>
        <taxon>Rhodobacterales</taxon>
        <taxon>Roseobacteraceae</taxon>
        <taxon>Octadecabacter</taxon>
    </lineage>
</organism>
<dbReference type="STRING" id="391626.OAN307_c00900"/>
<dbReference type="PANTHER" id="PTHR30537:SF3">
    <property type="entry name" value="TRANSCRIPTIONAL REGULATORY PROTEIN"/>
    <property type="match status" value="1"/>
</dbReference>
<dbReference type="Pfam" id="PF00126">
    <property type="entry name" value="HTH_1"/>
    <property type="match status" value="1"/>
</dbReference>
<protein>
    <submittedName>
        <fullName evidence="6">LysR family transcriptional regulator</fullName>
    </submittedName>
</protein>
<dbReference type="GO" id="GO:0006351">
    <property type="term" value="P:DNA-templated transcription"/>
    <property type="evidence" value="ECO:0007669"/>
    <property type="project" value="TreeGrafter"/>
</dbReference>
<dbReference type="Gene3D" id="3.40.190.290">
    <property type="match status" value="1"/>
</dbReference>
<dbReference type="OrthoDB" id="9775392at2"/>
<comment type="similarity">
    <text evidence="1">Belongs to the LysR transcriptional regulatory family.</text>
</comment>
<evidence type="ECO:0000259" key="5">
    <source>
        <dbReference type="PROSITE" id="PS50931"/>
    </source>
</evidence>
<proteinExistence type="inferred from homology"/>
<dbReference type="InterPro" id="IPR036388">
    <property type="entry name" value="WH-like_DNA-bd_sf"/>
</dbReference>
<dbReference type="PROSITE" id="PS50931">
    <property type="entry name" value="HTH_LYSR"/>
    <property type="match status" value="1"/>
</dbReference>
<dbReference type="InterPro" id="IPR036390">
    <property type="entry name" value="WH_DNA-bd_sf"/>
</dbReference>
<dbReference type="PANTHER" id="PTHR30537">
    <property type="entry name" value="HTH-TYPE TRANSCRIPTIONAL REGULATOR"/>
    <property type="match status" value="1"/>
</dbReference>
<evidence type="ECO:0000313" key="6">
    <source>
        <dbReference type="EMBL" id="AGI65863.1"/>
    </source>
</evidence>
<gene>
    <name evidence="6" type="ORF">OAN307_c00900</name>
</gene>
<sequence length="301" mass="33797">MRLMDWEQVPYFLAVARTGSLRRAAEQLNANHGTIDRHIKALEAAYGVQLFSRTRKGLALNSAGQLFLPIAEEAETALVSARRRLSGLDREESGIVRVSMPPILAYHIMAPIFSRFSEAYPNINLEIRLTDRFEDIAGFETDVSIRAAYEVADDVVGRRMFPLAAGIFASQNYLDRNLPSAGARGEGLHWIGWGSTNPVANIIEQSPYPKAEIRHSVADTVMHMDLMRNDCGMSLMLAFCNSVYPELVQVPGTELFHDRSIWLLLHSDLSRTTRVRRFVDFVADGLKEIRPLLQGELIGKR</sequence>
<accession>M9R276</accession>
<evidence type="ECO:0000256" key="4">
    <source>
        <dbReference type="ARBA" id="ARBA00023163"/>
    </source>
</evidence>
<dbReference type="Proteomes" id="UP000005307">
    <property type="component" value="Chromosome"/>
</dbReference>
<dbReference type="EMBL" id="CP003740">
    <property type="protein sequence ID" value="AGI65863.1"/>
    <property type="molecule type" value="Genomic_DNA"/>
</dbReference>
<dbReference type="InterPro" id="IPR058163">
    <property type="entry name" value="LysR-type_TF_proteobact-type"/>
</dbReference>
<dbReference type="HOGENOM" id="CLU_039613_2_0_5"/>
<dbReference type="KEGG" id="oat:OAN307_c00900"/>
<evidence type="ECO:0000256" key="1">
    <source>
        <dbReference type="ARBA" id="ARBA00009437"/>
    </source>
</evidence>
<evidence type="ECO:0000313" key="7">
    <source>
        <dbReference type="Proteomes" id="UP000005307"/>
    </source>
</evidence>
<dbReference type="Pfam" id="PF03466">
    <property type="entry name" value="LysR_substrate"/>
    <property type="match status" value="1"/>
</dbReference>
<dbReference type="InterPro" id="IPR000847">
    <property type="entry name" value="LysR_HTH_N"/>
</dbReference>
<dbReference type="Gene3D" id="1.10.10.10">
    <property type="entry name" value="Winged helix-like DNA-binding domain superfamily/Winged helix DNA-binding domain"/>
    <property type="match status" value="1"/>
</dbReference>